<dbReference type="Gene3D" id="2.40.10.10">
    <property type="entry name" value="Trypsin-like serine proteases"/>
    <property type="match status" value="1"/>
</dbReference>
<feature type="compositionally biased region" description="Basic residues" evidence="1">
    <location>
        <begin position="403"/>
        <end position="415"/>
    </location>
</feature>
<evidence type="ECO:0000313" key="3">
    <source>
        <dbReference type="RefSeq" id="XP_026682413.1"/>
    </source>
</evidence>
<feature type="compositionally biased region" description="Polar residues" evidence="1">
    <location>
        <begin position="218"/>
        <end position="230"/>
    </location>
</feature>
<dbReference type="PaxDb" id="121845-A0A3Q0J637"/>
<protein>
    <submittedName>
        <fullName evidence="3">Uncharacterized protein LOC103513413</fullName>
    </submittedName>
</protein>
<dbReference type="RefSeq" id="XP_026682413.1">
    <property type="nucleotide sequence ID" value="XM_026826612.1"/>
</dbReference>
<feature type="compositionally biased region" description="Low complexity" evidence="1">
    <location>
        <begin position="231"/>
        <end position="240"/>
    </location>
</feature>
<feature type="region of interest" description="Disordered" evidence="1">
    <location>
        <begin position="359"/>
        <end position="422"/>
    </location>
</feature>
<feature type="region of interest" description="Disordered" evidence="1">
    <location>
        <begin position="218"/>
        <end position="240"/>
    </location>
</feature>
<dbReference type="GeneID" id="103513413"/>
<proteinExistence type="predicted"/>
<keyword evidence="2" id="KW-1185">Reference proteome</keyword>
<dbReference type="AlphaFoldDB" id="A0A3Q0J637"/>
<dbReference type="Proteomes" id="UP000079169">
    <property type="component" value="Unplaced"/>
</dbReference>
<dbReference type="InterPro" id="IPR009003">
    <property type="entry name" value="Peptidase_S1_PA"/>
</dbReference>
<organism evidence="2 3">
    <name type="scientific">Diaphorina citri</name>
    <name type="common">Asian citrus psyllid</name>
    <dbReference type="NCBI Taxonomy" id="121845"/>
    <lineage>
        <taxon>Eukaryota</taxon>
        <taxon>Metazoa</taxon>
        <taxon>Ecdysozoa</taxon>
        <taxon>Arthropoda</taxon>
        <taxon>Hexapoda</taxon>
        <taxon>Insecta</taxon>
        <taxon>Pterygota</taxon>
        <taxon>Neoptera</taxon>
        <taxon>Paraneoptera</taxon>
        <taxon>Hemiptera</taxon>
        <taxon>Sternorrhyncha</taxon>
        <taxon>Psylloidea</taxon>
        <taxon>Psyllidae</taxon>
        <taxon>Diaphorininae</taxon>
        <taxon>Diaphorina</taxon>
    </lineage>
</organism>
<evidence type="ECO:0000256" key="1">
    <source>
        <dbReference type="SAM" id="MobiDB-lite"/>
    </source>
</evidence>
<reference evidence="3" key="1">
    <citation type="submission" date="2025-08" db="UniProtKB">
        <authorList>
            <consortium name="RefSeq"/>
        </authorList>
    </citation>
    <scope>IDENTIFICATION</scope>
</reference>
<gene>
    <name evidence="3" type="primary">LOC103513413</name>
</gene>
<dbReference type="SUPFAM" id="SSF50494">
    <property type="entry name" value="Trypsin-like serine proteases"/>
    <property type="match status" value="1"/>
</dbReference>
<dbReference type="InterPro" id="IPR043504">
    <property type="entry name" value="Peptidase_S1_PA_chymotrypsin"/>
</dbReference>
<feature type="compositionally biased region" description="Basic and acidic residues" evidence="1">
    <location>
        <begin position="370"/>
        <end position="396"/>
    </location>
</feature>
<accession>A0A3Q0J637</accession>
<name>A0A3Q0J637_DIACI</name>
<dbReference type="KEGG" id="dci:103513413"/>
<evidence type="ECO:0000313" key="2">
    <source>
        <dbReference type="Proteomes" id="UP000079169"/>
    </source>
</evidence>
<sequence length="752" mass="82280">MLVGIVFSIPFLVLSVYTVLTVYIDENGFITPSSAFIKVQNNQLNSNNKAPKATPEDIASEANAVLTEKPDIFLKIPGFFNKEFGPRKLNLDIQGLKDSVKKLLGNKTTFVQNKPGSSITIVSVSTLGSITSNATINTTSTITTTQLQRNDNIPSNTTTDAPPNSTVFSNVSTTSIIPTTEKNNNTFPINATTEQPLNNTALNTVSTTNVPPNDKITTLSPNFPSQNTTESPKSTVVTPQPSVVTTKPTIVTTEPTIVTTEPTVVTPNSTIVTTNTPDITTSMKPVTNETEGNGFIRKISQLIAYLSELSSSQAKAFVSFLKSIRTKLIGRKIDDHHADVEFIDNRVKGFSRRQQVKEFVVVNSPEDKDDSSPKDKDDGSPEDKDQDNKSPKDKAHSGGYGTKIKRSTKGIHPKRSPLDEYTTMGRFQGSNAKLQSVLKKSSIELIGNSSSRQDRTAEKLSQYAVPLAYENDDTSGYSMYSLFQLPTSYFSGMLGMFYSCPMPSNTITTFYSIKDCATCTSGSQDSELNISCASSYSPPEPQKVTCSLGVWVTGKNQKPVSKFPLCKKTRTYSKCPQLTILSQSDQDWVECTQNGYPVDCESKNISWYPGTELGIVCPLNYQVNFGVKENSKANISSDVTLCGESGKWSGNNVSCRPTGHCVYTREPSELYLLPGNTKLKKNESLLIKVSEIKVPFSYSDKQGNYGSDIALLLTATPFEFNDFTRPICVDWANKLDLRSNNAKGKVCGSTCR</sequence>